<evidence type="ECO:0000259" key="8">
    <source>
        <dbReference type="SMART" id="SM01082"/>
    </source>
</evidence>
<evidence type="ECO:0000256" key="1">
    <source>
        <dbReference type="ARBA" id="ARBA00002212"/>
    </source>
</evidence>
<keyword evidence="10" id="KW-1185">Reference proteome</keyword>
<protein>
    <recommendedName>
        <fullName evidence="8">Histone chaperone domain-containing protein</fullName>
    </recommendedName>
</protein>
<comment type="function">
    <text evidence="1">Forms a chaperone-bound H2A.Z-H2B complex that acts as a source for SWR1 complex-dependent H2A to H2A.Z histone replacement in chromatin.</text>
</comment>
<feature type="compositionally biased region" description="Acidic residues" evidence="7">
    <location>
        <begin position="38"/>
        <end position="69"/>
    </location>
</feature>
<evidence type="ECO:0000313" key="9">
    <source>
        <dbReference type="EMBL" id="SPO03390.1"/>
    </source>
</evidence>
<evidence type="ECO:0000256" key="6">
    <source>
        <dbReference type="ARBA" id="ARBA00025877"/>
    </source>
</evidence>
<proteinExistence type="inferred from homology"/>
<sequence length="122" mass="13171">MTENGSTLPQDPANAGSEAQDFKGKGKATAGEQPMDTAMDEDDDDDDEDEDEDEEVAEAAEEEDEDGLDAIDTNNIISGGRRTRGRVIDFAKAAAENPAPADEDEDDDEDFEAPDEDVKMQD</sequence>
<keyword evidence="5" id="KW-0539">Nucleus</keyword>
<evidence type="ECO:0000256" key="4">
    <source>
        <dbReference type="ARBA" id="ARBA00023186"/>
    </source>
</evidence>
<name>A0AAE8SW44_9PEZI</name>
<evidence type="ECO:0000256" key="5">
    <source>
        <dbReference type="ARBA" id="ARBA00023242"/>
    </source>
</evidence>
<organism evidence="9 10">
    <name type="scientific">Cephalotrichum gorgonifer</name>
    <dbReference type="NCBI Taxonomy" id="2041049"/>
    <lineage>
        <taxon>Eukaryota</taxon>
        <taxon>Fungi</taxon>
        <taxon>Dikarya</taxon>
        <taxon>Ascomycota</taxon>
        <taxon>Pezizomycotina</taxon>
        <taxon>Sordariomycetes</taxon>
        <taxon>Hypocreomycetidae</taxon>
        <taxon>Microascales</taxon>
        <taxon>Microascaceae</taxon>
        <taxon>Cephalotrichum</taxon>
    </lineage>
</organism>
<dbReference type="AlphaFoldDB" id="A0AAE8SW44"/>
<feature type="compositionally biased region" description="Acidic residues" evidence="7">
    <location>
        <begin position="101"/>
        <end position="115"/>
    </location>
</feature>
<dbReference type="Proteomes" id="UP001187682">
    <property type="component" value="Unassembled WGS sequence"/>
</dbReference>
<dbReference type="Pfam" id="PF09649">
    <property type="entry name" value="CHZ"/>
    <property type="match status" value="1"/>
</dbReference>
<evidence type="ECO:0000256" key="2">
    <source>
        <dbReference type="ARBA" id="ARBA00004123"/>
    </source>
</evidence>
<evidence type="ECO:0000256" key="7">
    <source>
        <dbReference type="SAM" id="MobiDB-lite"/>
    </source>
</evidence>
<reference evidence="9" key="1">
    <citation type="submission" date="2018-03" db="EMBL/GenBank/DDBJ databases">
        <authorList>
            <person name="Guldener U."/>
        </authorList>
    </citation>
    <scope>NUCLEOTIDE SEQUENCE</scope>
</reference>
<dbReference type="SMART" id="SM01082">
    <property type="entry name" value="CHZ"/>
    <property type="match status" value="1"/>
</dbReference>
<gene>
    <name evidence="9" type="ORF">DNG_06073</name>
</gene>
<accession>A0AAE8SW44</accession>
<comment type="subunit">
    <text evidence="6">Forms a heterotrimer with H2A.Z-H2B, stabilizing the association of the histone dimer. Also, with a lower affinity, forms a heterotrimer with H2A-H2B.</text>
</comment>
<comment type="subcellular location">
    <subcellularLocation>
        <location evidence="2">Nucleus</location>
    </subcellularLocation>
</comment>
<evidence type="ECO:0000313" key="10">
    <source>
        <dbReference type="Proteomes" id="UP001187682"/>
    </source>
</evidence>
<evidence type="ECO:0000256" key="3">
    <source>
        <dbReference type="ARBA" id="ARBA00008057"/>
    </source>
</evidence>
<keyword evidence="4" id="KW-0143">Chaperone</keyword>
<dbReference type="InterPro" id="IPR019098">
    <property type="entry name" value="Histone_chaperone_domain_CHZ"/>
</dbReference>
<dbReference type="EMBL" id="ONZQ02000008">
    <property type="protein sequence ID" value="SPO03390.1"/>
    <property type="molecule type" value="Genomic_DNA"/>
</dbReference>
<feature type="domain" description="Histone chaperone" evidence="8">
    <location>
        <begin position="62"/>
        <end position="99"/>
    </location>
</feature>
<feature type="compositionally biased region" description="Low complexity" evidence="7">
    <location>
        <begin position="90"/>
        <end position="100"/>
    </location>
</feature>
<dbReference type="GO" id="GO:0005634">
    <property type="term" value="C:nucleus"/>
    <property type="evidence" value="ECO:0007669"/>
    <property type="project" value="UniProtKB-SubCell"/>
</dbReference>
<comment type="similarity">
    <text evidence="3">Belongs to the CHZ1 family.</text>
</comment>
<comment type="caution">
    <text evidence="9">The sequence shown here is derived from an EMBL/GenBank/DDBJ whole genome shotgun (WGS) entry which is preliminary data.</text>
</comment>
<feature type="region of interest" description="Disordered" evidence="7">
    <location>
        <begin position="1"/>
        <end position="122"/>
    </location>
</feature>